<accession>A0A0H4VJD2</accession>
<dbReference type="RefSeq" id="WP_076606432.1">
    <property type="nucleotide sequence ID" value="NZ_CP010777.1"/>
</dbReference>
<sequence>MIRKRILLASFLKPVTDARLYKKIGLSLAKLPELEIHVAGYAAPLPGKGTSGAVTFHPVFDFKRLSVGRVTAQARFWKLLQKVKPELLIIGTHELLPLAWVYCKLHSCRLIYDVQENYFLNLTTQGVYSKSVGKLAGQVVQGYEKLFAQGVDHFFLAESSYARELPFLGQRYTVVQNKFLPSAGAPTSPRPLPVHLSDASPLRLLYSGTISKLYGVLEAVDFTRQLRTWVPDAQLSIIGYCADQQFLKELQAIIAPLPFVSLTGGASLVPHEEILAQEQQHQIGLLPYHPHPSTARCIPTKLYEYMGNGLVVIIPPNPLWQEILDKAQAGISVDFSQELSAAMVEELLNRPYYSKGIPATVYWQEEETNVQEVVKHLLKI</sequence>
<evidence type="ECO:0000313" key="2">
    <source>
        <dbReference type="Proteomes" id="UP000036458"/>
    </source>
</evidence>
<name>A0A0H4VJD2_9BACT</name>
<evidence type="ECO:0000313" key="1">
    <source>
        <dbReference type="EMBL" id="AKQ45483.1"/>
    </source>
</evidence>
<dbReference type="AlphaFoldDB" id="A0A0H4VJD2"/>
<reference evidence="1 2" key="1">
    <citation type="submission" date="2015-01" db="EMBL/GenBank/DDBJ databases">
        <title>Rufibacter sp./DG31D/ whole genome sequencing.</title>
        <authorList>
            <person name="Kim M.K."/>
            <person name="Srinivasan S."/>
            <person name="Lee J.-J."/>
        </authorList>
    </citation>
    <scope>NUCLEOTIDE SEQUENCE [LARGE SCALE GENOMIC DNA]</scope>
    <source>
        <strain evidence="1 2">DG31D</strain>
    </source>
</reference>
<dbReference type="SUPFAM" id="SSF53756">
    <property type="entry name" value="UDP-Glycosyltransferase/glycogen phosphorylase"/>
    <property type="match status" value="1"/>
</dbReference>
<dbReference type="Gene3D" id="3.40.50.2000">
    <property type="entry name" value="Glycogen Phosphorylase B"/>
    <property type="match status" value="1"/>
</dbReference>
<protein>
    <recommendedName>
        <fullName evidence="3">Glycosyltransferase involved in cell wall biosynthesis</fullName>
    </recommendedName>
</protein>
<keyword evidence="2" id="KW-1185">Reference proteome</keyword>
<dbReference type="OrthoDB" id="925984at2"/>
<gene>
    <name evidence="1" type="ORF">TH63_07240</name>
</gene>
<dbReference type="KEGG" id="ruf:TH63_07240"/>
<dbReference type="PATRIC" id="fig|1379910.4.peg.1587"/>
<dbReference type="Proteomes" id="UP000036458">
    <property type="component" value="Chromosome"/>
</dbReference>
<dbReference type="EMBL" id="CP010777">
    <property type="protein sequence ID" value="AKQ45483.1"/>
    <property type="molecule type" value="Genomic_DNA"/>
</dbReference>
<evidence type="ECO:0008006" key="3">
    <source>
        <dbReference type="Google" id="ProtNLM"/>
    </source>
</evidence>
<proteinExistence type="predicted"/>
<organism evidence="1 2">
    <name type="scientific">Rufibacter radiotolerans</name>
    <dbReference type="NCBI Taxonomy" id="1379910"/>
    <lineage>
        <taxon>Bacteria</taxon>
        <taxon>Pseudomonadati</taxon>
        <taxon>Bacteroidota</taxon>
        <taxon>Cytophagia</taxon>
        <taxon>Cytophagales</taxon>
        <taxon>Hymenobacteraceae</taxon>
        <taxon>Rufibacter</taxon>
    </lineage>
</organism>
<dbReference type="STRING" id="1379910.TH63_07240"/>